<dbReference type="Proteomes" id="UP000005952">
    <property type="component" value="Chromosome"/>
</dbReference>
<dbReference type="HOGENOM" id="CLU_209145_1_0_5"/>
<proteinExistence type="predicted"/>
<gene>
    <name evidence="2" type="ORF">HYPDE_38073</name>
</gene>
<name>N0BFP2_9HYPH</name>
<keyword evidence="1" id="KW-0812">Transmembrane</keyword>
<sequence>MRRDVMSEDNQNGRLDPAAEKIRRRRSIAIGLTLGFMVLAFYIATFVRLGSNAANGML</sequence>
<dbReference type="AlphaFoldDB" id="N0BFP2"/>
<accession>N0BFP2</accession>
<feature type="transmembrane region" description="Helical" evidence="1">
    <location>
        <begin position="28"/>
        <end position="49"/>
    </location>
</feature>
<dbReference type="EMBL" id="CP005587">
    <property type="protein sequence ID" value="AGK59286.1"/>
    <property type="molecule type" value="Genomic_DNA"/>
</dbReference>
<protein>
    <submittedName>
        <fullName evidence="2">Protein CoxF</fullName>
    </submittedName>
</protein>
<organism evidence="2 3">
    <name type="scientific">Hyphomicrobium denitrificans 1NES1</name>
    <dbReference type="NCBI Taxonomy" id="670307"/>
    <lineage>
        <taxon>Bacteria</taxon>
        <taxon>Pseudomonadati</taxon>
        <taxon>Pseudomonadota</taxon>
        <taxon>Alphaproteobacteria</taxon>
        <taxon>Hyphomicrobiales</taxon>
        <taxon>Hyphomicrobiaceae</taxon>
        <taxon>Hyphomicrobium</taxon>
    </lineage>
</organism>
<reference evidence="2 3" key="1">
    <citation type="journal article" date="2013" name="Genome Announc.">
        <title>Genome sequences for three denitrifying bacterial strains isolated from a uranium- and nitrate-contaminated subsurface environment.</title>
        <authorList>
            <person name="Venkatramanan R."/>
            <person name="Prakash O."/>
            <person name="Woyke T."/>
            <person name="Chain P."/>
            <person name="Goodwin L.A."/>
            <person name="Watson D."/>
            <person name="Brooks S."/>
            <person name="Kostka J.E."/>
            <person name="Green S.J."/>
        </authorList>
    </citation>
    <scope>NUCLEOTIDE SEQUENCE [LARGE SCALE GENOMIC DNA]</scope>
    <source>
        <strain evidence="2 3">1NES1</strain>
    </source>
</reference>
<evidence type="ECO:0000313" key="3">
    <source>
        <dbReference type="Proteomes" id="UP000005952"/>
    </source>
</evidence>
<evidence type="ECO:0000256" key="1">
    <source>
        <dbReference type="SAM" id="Phobius"/>
    </source>
</evidence>
<dbReference type="STRING" id="670307.HYPDE_38073"/>
<evidence type="ECO:0000313" key="2">
    <source>
        <dbReference type="EMBL" id="AGK59286.1"/>
    </source>
</evidence>
<keyword evidence="3" id="KW-1185">Reference proteome</keyword>
<keyword evidence="1" id="KW-1133">Transmembrane helix</keyword>
<dbReference type="KEGG" id="hdt:HYPDE_38073"/>
<keyword evidence="1" id="KW-0472">Membrane</keyword>